<dbReference type="Pfam" id="PF09339">
    <property type="entry name" value="HTH_IclR"/>
    <property type="match status" value="1"/>
</dbReference>
<dbReference type="Gene3D" id="3.30.450.40">
    <property type="match status" value="1"/>
</dbReference>
<dbReference type="EMBL" id="VFOZ01000001">
    <property type="protein sequence ID" value="TQL95428.1"/>
    <property type="molecule type" value="Genomic_DNA"/>
</dbReference>
<dbReference type="InterPro" id="IPR014757">
    <property type="entry name" value="Tscrpt_reg_IclR_C"/>
</dbReference>
<evidence type="ECO:0000313" key="7">
    <source>
        <dbReference type="Proteomes" id="UP000316096"/>
    </source>
</evidence>
<organism evidence="6 7">
    <name type="scientific">Actinoallomurus bryophytorum</name>
    <dbReference type="NCBI Taxonomy" id="1490222"/>
    <lineage>
        <taxon>Bacteria</taxon>
        <taxon>Bacillati</taxon>
        <taxon>Actinomycetota</taxon>
        <taxon>Actinomycetes</taxon>
        <taxon>Streptosporangiales</taxon>
        <taxon>Thermomonosporaceae</taxon>
        <taxon>Actinoallomurus</taxon>
    </lineage>
</organism>
<keyword evidence="7" id="KW-1185">Reference proteome</keyword>
<dbReference type="PROSITE" id="PS51078">
    <property type="entry name" value="ICLR_ED"/>
    <property type="match status" value="1"/>
</dbReference>
<dbReference type="GO" id="GO:0045892">
    <property type="term" value="P:negative regulation of DNA-templated transcription"/>
    <property type="evidence" value="ECO:0007669"/>
    <property type="project" value="TreeGrafter"/>
</dbReference>
<dbReference type="OrthoDB" id="3734039at2"/>
<keyword evidence="2" id="KW-0238">DNA-binding</keyword>
<dbReference type="GO" id="GO:0003677">
    <property type="term" value="F:DNA binding"/>
    <property type="evidence" value="ECO:0007669"/>
    <property type="project" value="UniProtKB-KW"/>
</dbReference>
<dbReference type="Pfam" id="PF01614">
    <property type="entry name" value="IclR_C"/>
    <property type="match status" value="1"/>
</dbReference>
<dbReference type="SMART" id="SM00346">
    <property type="entry name" value="HTH_ICLR"/>
    <property type="match status" value="1"/>
</dbReference>
<dbReference type="PANTHER" id="PTHR30136:SF24">
    <property type="entry name" value="HTH-TYPE TRANSCRIPTIONAL REPRESSOR ALLR"/>
    <property type="match status" value="1"/>
</dbReference>
<feature type="domain" description="HTH iclR-type" evidence="4">
    <location>
        <begin position="6"/>
        <end position="68"/>
    </location>
</feature>
<dbReference type="Gene3D" id="1.10.10.10">
    <property type="entry name" value="Winged helix-like DNA-binding domain superfamily/Winged helix DNA-binding domain"/>
    <property type="match status" value="1"/>
</dbReference>
<dbReference type="InterPro" id="IPR029016">
    <property type="entry name" value="GAF-like_dom_sf"/>
</dbReference>
<feature type="domain" description="IclR-ED" evidence="5">
    <location>
        <begin position="69"/>
        <end position="252"/>
    </location>
</feature>
<dbReference type="GO" id="GO:0003700">
    <property type="term" value="F:DNA-binding transcription factor activity"/>
    <property type="evidence" value="ECO:0007669"/>
    <property type="project" value="TreeGrafter"/>
</dbReference>
<dbReference type="InterPro" id="IPR036388">
    <property type="entry name" value="WH-like_DNA-bd_sf"/>
</dbReference>
<dbReference type="SUPFAM" id="SSF46785">
    <property type="entry name" value="Winged helix' DNA-binding domain"/>
    <property type="match status" value="1"/>
</dbReference>
<keyword evidence="1" id="KW-0805">Transcription regulation</keyword>
<evidence type="ECO:0000259" key="4">
    <source>
        <dbReference type="PROSITE" id="PS51077"/>
    </source>
</evidence>
<dbReference type="InterPro" id="IPR050707">
    <property type="entry name" value="HTH_MetabolicPath_Reg"/>
</dbReference>
<name>A0A543CEA3_9ACTN</name>
<dbReference type="PROSITE" id="PS51077">
    <property type="entry name" value="HTH_ICLR"/>
    <property type="match status" value="1"/>
</dbReference>
<evidence type="ECO:0000259" key="5">
    <source>
        <dbReference type="PROSITE" id="PS51078"/>
    </source>
</evidence>
<dbReference type="InterPro" id="IPR005471">
    <property type="entry name" value="Tscrpt_reg_IclR_N"/>
</dbReference>
<dbReference type="AlphaFoldDB" id="A0A543CEA3"/>
<evidence type="ECO:0000256" key="3">
    <source>
        <dbReference type="ARBA" id="ARBA00023163"/>
    </source>
</evidence>
<dbReference type="Proteomes" id="UP000316096">
    <property type="component" value="Unassembled WGS sequence"/>
</dbReference>
<gene>
    <name evidence="6" type="ORF">FB559_0931</name>
</gene>
<proteinExistence type="predicted"/>
<evidence type="ECO:0000313" key="6">
    <source>
        <dbReference type="EMBL" id="TQL95428.1"/>
    </source>
</evidence>
<reference evidence="6 7" key="1">
    <citation type="submission" date="2019-06" db="EMBL/GenBank/DDBJ databases">
        <title>Sequencing the genomes of 1000 actinobacteria strains.</title>
        <authorList>
            <person name="Klenk H.-P."/>
        </authorList>
    </citation>
    <scope>NUCLEOTIDE SEQUENCE [LARGE SCALE GENOMIC DNA]</scope>
    <source>
        <strain evidence="6 7">DSM 102200</strain>
    </source>
</reference>
<evidence type="ECO:0000256" key="2">
    <source>
        <dbReference type="ARBA" id="ARBA00023125"/>
    </source>
</evidence>
<sequence>MSGEQVPAARRVLAVLRLLASSARPLAASTIARELDLPRSSTYHLLTAMSEEGFVTYLPEDRLWGLGVTAFEIGSAYLRQGPLERLARPLLVRLVDRLGEIVQLGVLHGPETLYLLKEQPRHHATLVTDVGVRMPAYLTASGRAMLAYLPAAQVRALIPGGDLLNRTGAGPRSLRELRRLLAEDARRGWAVEDGHVTEGFASIAACSFDHVGRPAAAITVTFRRDSRAEAEWPAIATCAREASAELTRRLSGHAPTR</sequence>
<keyword evidence="3" id="KW-0804">Transcription</keyword>
<dbReference type="RefSeq" id="WP_141953601.1">
    <property type="nucleotide sequence ID" value="NZ_VFOZ01000001.1"/>
</dbReference>
<comment type="caution">
    <text evidence="6">The sequence shown here is derived from an EMBL/GenBank/DDBJ whole genome shotgun (WGS) entry which is preliminary data.</text>
</comment>
<accession>A0A543CEA3</accession>
<evidence type="ECO:0000256" key="1">
    <source>
        <dbReference type="ARBA" id="ARBA00023015"/>
    </source>
</evidence>
<dbReference type="SUPFAM" id="SSF55781">
    <property type="entry name" value="GAF domain-like"/>
    <property type="match status" value="1"/>
</dbReference>
<dbReference type="PANTHER" id="PTHR30136">
    <property type="entry name" value="HELIX-TURN-HELIX TRANSCRIPTIONAL REGULATOR, ICLR FAMILY"/>
    <property type="match status" value="1"/>
</dbReference>
<dbReference type="InterPro" id="IPR036390">
    <property type="entry name" value="WH_DNA-bd_sf"/>
</dbReference>
<protein>
    <submittedName>
        <fullName evidence="6">IclR family transcriptional regulator</fullName>
    </submittedName>
</protein>